<keyword evidence="6" id="KW-0833">Ubl conjugation pathway</keyword>
<evidence type="ECO:0000256" key="14">
    <source>
        <dbReference type="ARBA" id="ARBA00073319"/>
    </source>
</evidence>
<keyword evidence="9" id="KW-0832">Ubl conjugation</keyword>
<dbReference type="InterPro" id="IPR000608">
    <property type="entry name" value="UBC"/>
</dbReference>
<dbReference type="GO" id="GO:0036503">
    <property type="term" value="P:ERAD pathway"/>
    <property type="evidence" value="ECO:0007669"/>
    <property type="project" value="UniProtKB-ARBA"/>
</dbReference>
<evidence type="ECO:0000256" key="12">
    <source>
        <dbReference type="ARBA" id="ARBA00055810"/>
    </source>
</evidence>
<keyword evidence="4 18" id="KW-0812">Transmembrane</keyword>
<dbReference type="Gene3D" id="3.10.110.10">
    <property type="entry name" value="Ubiquitin Conjugating Enzyme"/>
    <property type="match status" value="1"/>
</dbReference>
<evidence type="ECO:0000256" key="7">
    <source>
        <dbReference type="ARBA" id="ARBA00022824"/>
    </source>
</evidence>
<organism evidence="20 21">
    <name type="scientific">Pomatostomus ruficeps</name>
    <name type="common">Chestnut-crowned babbler</name>
    <dbReference type="NCBI Taxonomy" id="9176"/>
    <lineage>
        <taxon>Eukaryota</taxon>
        <taxon>Metazoa</taxon>
        <taxon>Chordata</taxon>
        <taxon>Craniata</taxon>
        <taxon>Vertebrata</taxon>
        <taxon>Euteleostomi</taxon>
        <taxon>Archelosauria</taxon>
        <taxon>Archosauria</taxon>
        <taxon>Dinosauria</taxon>
        <taxon>Saurischia</taxon>
        <taxon>Theropoda</taxon>
        <taxon>Coelurosauria</taxon>
        <taxon>Aves</taxon>
        <taxon>Neognathae</taxon>
        <taxon>Neoaves</taxon>
        <taxon>Telluraves</taxon>
        <taxon>Australaves</taxon>
        <taxon>Passeriformes</taxon>
        <taxon>Sylvioidea</taxon>
        <taxon>Timaliidae</taxon>
        <taxon>Pomatostomus</taxon>
    </lineage>
</organism>
<evidence type="ECO:0000256" key="5">
    <source>
        <dbReference type="ARBA" id="ARBA00022741"/>
    </source>
</evidence>
<evidence type="ECO:0000256" key="17">
    <source>
        <dbReference type="SAM" id="MobiDB-lite"/>
    </source>
</evidence>
<evidence type="ECO:0000313" key="20">
    <source>
        <dbReference type="EMBL" id="NXS34466.1"/>
    </source>
</evidence>
<comment type="caution">
    <text evidence="20">The sequence shown here is derived from an EMBL/GenBank/DDBJ whole genome shotgun (WGS) entry which is preliminary data.</text>
</comment>
<keyword evidence="21" id="KW-1185">Reference proteome</keyword>
<proteinExistence type="predicted"/>
<dbReference type="Proteomes" id="UP000583496">
    <property type="component" value="Unassembled WGS sequence"/>
</dbReference>
<sequence>AVKRLMKEAAELKDPTDHYHAQPLEDNLFEWHFTVRGPPDSDFDGGIYHGRIVLPPEYPMKPPSIILLTANGRFEVGKKICLSISGHHPETWQPSWSIRTALLAIIGFMPSKGEGAIGSLDYTPEERRALAKKSQDFCCEMCGTSMKTALLPLTSGSVSSQADKEAKELARQISFKVKKKHTEEKLVNHRNIHHFRKPSVAVLKYNSTHDSIWTKTTRSNNLSSSAVAAQERAPAVSTTTSMSPRQRRAQQQNQRRAPTSTDFNRAQQPRANMNHTGSTVLIVLLTFALAALIFRRICLANEYIFE</sequence>
<evidence type="ECO:0000256" key="9">
    <source>
        <dbReference type="ARBA" id="ARBA00022843"/>
    </source>
</evidence>
<evidence type="ECO:0000256" key="10">
    <source>
        <dbReference type="ARBA" id="ARBA00022989"/>
    </source>
</evidence>
<keyword evidence="11 18" id="KW-0472">Membrane</keyword>
<dbReference type="PANTHER" id="PTHR24067">
    <property type="entry name" value="UBIQUITIN-CONJUGATING ENZYME E2"/>
    <property type="match status" value="1"/>
</dbReference>
<feature type="domain" description="UBC core" evidence="19">
    <location>
        <begin position="1"/>
        <end position="150"/>
    </location>
</feature>
<protein>
    <recommendedName>
        <fullName evidence="14">Ubiquitin-conjugating enzyme E2 J1</fullName>
    </recommendedName>
    <alternativeName>
        <fullName evidence="15">E2 ubiquitin-conjugating enzyme J1</fullName>
    </alternativeName>
    <alternativeName>
        <fullName evidence="16">Non-canonical ubiquitin-conjugating enzyme 1</fullName>
    </alternativeName>
</protein>
<feature type="non-terminal residue" evidence="20">
    <location>
        <position position="306"/>
    </location>
</feature>
<dbReference type="GO" id="GO:0005524">
    <property type="term" value="F:ATP binding"/>
    <property type="evidence" value="ECO:0007669"/>
    <property type="project" value="UniProtKB-KW"/>
</dbReference>
<evidence type="ECO:0000256" key="16">
    <source>
        <dbReference type="ARBA" id="ARBA00080716"/>
    </source>
</evidence>
<evidence type="ECO:0000256" key="15">
    <source>
        <dbReference type="ARBA" id="ARBA00079908"/>
    </source>
</evidence>
<evidence type="ECO:0000256" key="1">
    <source>
        <dbReference type="ARBA" id="ARBA00004163"/>
    </source>
</evidence>
<dbReference type="CDD" id="cd23799">
    <property type="entry name" value="UBCc_UBE2J"/>
    <property type="match status" value="1"/>
</dbReference>
<name>A0A7L2TLS8_POMRU</name>
<comment type="subcellular location">
    <subcellularLocation>
        <location evidence="1">Endoplasmic reticulum membrane</location>
        <topology evidence="1">Single-pass type IV membrane protein</topology>
    </subcellularLocation>
</comment>
<evidence type="ECO:0000256" key="11">
    <source>
        <dbReference type="ARBA" id="ARBA00023136"/>
    </source>
</evidence>
<dbReference type="InterPro" id="IPR016135">
    <property type="entry name" value="UBQ-conjugating_enzyme/RWD"/>
</dbReference>
<comment type="subunit">
    <text evidence="13">Component of the HRD1 complex, which comprises at least SYNV1/HRD1, DERL1/2, FAM8A1, HERPUD1/HERP, OS9, SEL1L and UBE2J1. Interacts with E3 ligase RNF26. Interacts with E3 ligase RNF133.</text>
</comment>
<feature type="compositionally biased region" description="Polar residues" evidence="17">
    <location>
        <begin position="258"/>
        <end position="271"/>
    </location>
</feature>
<keyword evidence="5" id="KW-0547">Nucleotide-binding</keyword>
<dbReference type="OrthoDB" id="1158011at2759"/>
<dbReference type="SMART" id="SM00212">
    <property type="entry name" value="UBCc"/>
    <property type="match status" value="1"/>
</dbReference>
<evidence type="ECO:0000256" key="2">
    <source>
        <dbReference type="ARBA" id="ARBA00022553"/>
    </source>
</evidence>
<dbReference type="GO" id="GO:0016740">
    <property type="term" value="F:transferase activity"/>
    <property type="evidence" value="ECO:0007669"/>
    <property type="project" value="UniProtKB-KW"/>
</dbReference>
<dbReference type="SUPFAM" id="SSF54495">
    <property type="entry name" value="UBC-like"/>
    <property type="match status" value="1"/>
</dbReference>
<evidence type="ECO:0000256" key="3">
    <source>
        <dbReference type="ARBA" id="ARBA00022679"/>
    </source>
</evidence>
<feature type="transmembrane region" description="Helical" evidence="18">
    <location>
        <begin position="275"/>
        <end position="294"/>
    </location>
</feature>
<dbReference type="FunFam" id="3.10.110.10:FF:000043">
    <property type="entry name" value="ubiquitin-conjugating enzyme E2 J1"/>
    <property type="match status" value="1"/>
</dbReference>
<reference evidence="20 21" key="1">
    <citation type="submission" date="2019-09" db="EMBL/GenBank/DDBJ databases">
        <title>Bird 10,000 Genomes (B10K) Project - Family phase.</title>
        <authorList>
            <person name="Zhang G."/>
        </authorList>
    </citation>
    <scope>NUCLEOTIDE SEQUENCE [LARGE SCALE GENOMIC DNA]</scope>
    <source>
        <strain evidence="20">B10K-DU-002-71</strain>
        <tissue evidence="20">Muscle</tissue>
    </source>
</reference>
<feature type="region of interest" description="Disordered" evidence="17">
    <location>
        <begin position="223"/>
        <end position="271"/>
    </location>
</feature>
<evidence type="ECO:0000259" key="19">
    <source>
        <dbReference type="PROSITE" id="PS50127"/>
    </source>
</evidence>
<dbReference type="AlphaFoldDB" id="A0A7L2TLS8"/>
<gene>
    <name evidence="20" type="primary">Ube2j1</name>
    <name evidence="20" type="ORF">POSRUF_R00767</name>
</gene>
<keyword evidence="8" id="KW-0067">ATP-binding</keyword>
<comment type="function">
    <text evidence="12">Catalyzes the covalent attachment of ubiquitin to other proteins. Functions in the selective degradation of misfolded membrane proteins from the endoplasmic reticulum (ERAD) and is essential for cells to recover from ER stress. Plays a role in MAPKAPK2-dependent translational control of TNF-alpha synthesis. Also acts as a platform for perinuclear positioning of the endosomal system by mediating ubiquitination of SQSTM1 through interaction with the E3 ubiquitin-protein ligase RNF26. Plays a role in male fecundity through the interaction with the E3 ubiquitin-protein ligase RNF133.</text>
</comment>
<evidence type="ECO:0000256" key="13">
    <source>
        <dbReference type="ARBA" id="ARBA00062296"/>
    </source>
</evidence>
<evidence type="ECO:0000256" key="6">
    <source>
        <dbReference type="ARBA" id="ARBA00022786"/>
    </source>
</evidence>
<dbReference type="InterPro" id="IPR050113">
    <property type="entry name" value="Ub_conjugating_enzyme"/>
</dbReference>
<feature type="non-terminal residue" evidence="20">
    <location>
        <position position="1"/>
    </location>
</feature>
<evidence type="ECO:0000256" key="8">
    <source>
        <dbReference type="ARBA" id="ARBA00022840"/>
    </source>
</evidence>
<evidence type="ECO:0000313" key="21">
    <source>
        <dbReference type="Proteomes" id="UP000583496"/>
    </source>
</evidence>
<keyword evidence="7" id="KW-0256">Endoplasmic reticulum</keyword>
<dbReference type="PROSITE" id="PS50127">
    <property type="entry name" value="UBC_2"/>
    <property type="match status" value="1"/>
</dbReference>
<dbReference type="GO" id="GO:0005789">
    <property type="term" value="C:endoplasmic reticulum membrane"/>
    <property type="evidence" value="ECO:0007669"/>
    <property type="project" value="UniProtKB-SubCell"/>
</dbReference>
<keyword evidence="3" id="KW-0808">Transferase</keyword>
<dbReference type="Pfam" id="PF00179">
    <property type="entry name" value="UQ_con"/>
    <property type="match status" value="1"/>
</dbReference>
<evidence type="ECO:0000256" key="18">
    <source>
        <dbReference type="SAM" id="Phobius"/>
    </source>
</evidence>
<evidence type="ECO:0000256" key="4">
    <source>
        <dbReference type="ARBA" id="ARBA00022692"/>
    </source>
</evidence>
<dbReference type="EMBL" id="VYZT01043813">
    <property type="protein sequence ID" value="NXS34466.1"/>
    <property type="molecule type" value="Genomic_DNA"/>
</dbReference>
<keyword evidence="10 18" id="KW-1133">Transmembrane helix</keyword>
<keyword evidence="2" id="KW-0597">Phosphoprotein</keyword>
<accession>A0A7L2TLS8</accession>